<sequence>MPAAHAGAAVPRRIVESLGRGLVAALSGSGTFLGRRLLGTGAPHVHRPSLTTSAH</sequence>
<dbReference type="RefSeq" id="WP_189924037.1">
    <property type="nucleotide sequence ID" value="NZ_BMSI01000009.1"/>
</dbReference>
<proteinExistence type="predicted"/>
<dbReference type="EMBL" id="BNEB01000005">
    <property type="protein sequence ID" value="GHI64087.1"/>
    <property type="molecule type" value="Genomic_DNA"/>
</dbReference>
<reference evidence="2" key="1">
    <citation type="submission" date="2023-07" db="EMBL/GenBank/DDBJ databases">
        <title>Whole genome shotgun sequence of Streptomyces cacaoi subsp. asoensis NBRC 13813.</title>
        <authorList>
            <person name="Komaki H."/>
            <person name="Tamura T."/>
        </authorList>
    </citation>
    <scope>NUCLEOTIDE SEQUENCE [LARGE SCALE GENOMIC DNA]</scope>
    <source>
        <strain evidence="2">NBRC 13813</strain>
    </source>
</reference>
<protein>
    <submittedName>
        <fullName evidence="1">Uncharacterized protein</fullName>
    </submittedName>
</protein>
<comment type="caution">
    <text evidence="1">The sequence shown here is derived from an EMBL/GenBank/DDBJ whole genome shotgun (WGS) entry which is preliminary data.</text>
</comment>
<accession>A0ABQ3S7R1</accession>
<dbReference type="Proteomes" id="UP000649259">
    <property type="component" value="Unassembled WGS sequence"/>
</dbReference>
<evidence type="ECO:0000313" key="1">
    <source>
        <dbReference type="EMBL" id="GHI64087.1"/>
    </source>
</evidence>
<gene>
    <name evidence="1" type="ORF">Saso_57370</name>
</gene>
<organism evidence="1 2">
    <name type="scientific">Streptomyces asoensis</name>
    <dbReference type="NCBI Taxonomy" id="249586"/>
    <lineage>
        <taxon>Bacteria</taxon>
        <taxon>Bacillati</taxon>
        <taxon>Actinomycetota</taxon>
        <taxon>Actinomycetes</taxon>
        <taxon>Kitasatosporales</taxon>
        <taxon>Streptomycetaceae</taxon>
        <taxon>Streptomyces</taxon>
    </lineage>
</organism>
<keyword evidence="2" id="KW-1185">Reference proteome</keyword>
<evidence type="ECO:0000313" key="2">
    <source>
        <dbReference type="Proteomes" id="UP000649259"/>
    </source>
</evidence>
<name>A0ABQ3S7R1_9ACTN</name>
<dbReference type="GeneID" id="91473548"/>